<organism evidence="1">
    <name type="scientific">Anguilla anguilla</name>
    <name type="common">European freshwater eel</name>
    <name type="synonym">Muraena anguilla</name>
    <dbReference type="NCBI Taxonomy" id="7936"/>
    <lineage>
        <taxon>Eukaryota</taxon>
        <taxon>Metazoa</taxon>
        <taxon>Chordata</taxon>
        <taxon>Craniata</taxon>
        <taxon>Vertebrata</taxon>
        <taxon>Euteleostomi</taxon>
        <taxon>Actinopterygii</taxon>
        <taxon>Neopterygii</taxon>
        <taxon>Teleostei</taxon>
        <taxon>Anguilliformes</taxon>
        <taxon>Anguillidae</taxon>
        <taxon>Anguilla</taxon>
    </lineage>
</organism>
<sequence length="88" mass="10297">MVCSWEVDHLLDLITGPVRVLSKNNTLPQCRWRQGHKGVTGGRKHHSGWKQRKRCQSDYRGNAYLASQKLRVTHRLRTCGVTCYFHFM</sequence>
<proteinExistence type="predicted"/>
<reference evidence="1" key="2">
    <citation type="journal article" date="2015" name="Fish Shellfish Immunol.">
        <title>Early steps in the European eel (Anguilla anguilla)-Vibrio vulnificus interaction in the gills: Role of the RtxA13 toxin.</title>
        <authorList>
            <person name="Callol A."/>
            <person name="Pajuelo D."/>
            <person name="Ebbesson L."/>
            <person name="Teles M."/>
            <person name="MacKenzie S."/>
            <person name="Amaro C."/>
        </authorList>
    </citation>
    <scope>NUCLEOTIDE SEQUENCE</scope>
</reference>
<reference evidence="1" key="1">
    <citation type="submission" date="2014-11" db="EMBL/GenBank/DDBJ databases">
        <authorList>
            <person name="Amaro Gonzalez C."/>
        </authorList>
    </citation>
    <scope>NUCLEOTIDE SEQUENCE</scope>
</reference>
<evidence type="ECO:0000313" key="1">
    <source>
        <dbReference type="EMBL" id="JAH45164.1"/>
    </source>
</evidence>
<protein>
    <submittedName>
        <fullName evidence="1">Uncharacterized protein</fullName>
    </submittedName>
</protein>
<dbReference type="AlphaFoldDB" id="A0A0E9SUW2"/>
<dbReference type="EMBL" id="GBXM01063413">
    <property type="protein sequence ID" value="JAH45164.1"/>
    <property type="molecule type" value="Transcribed_RNA"/>
</dbReference>
<name>A0A0E9SUW2_ANGAN</name>
<accession>A0A0E9SUW2</accession>